<dbReference type="Gene3D" id="2.170.120.40">
    <property type="entry name" value="YbbR-like domain"/>
    <property type="match status" value="2"/>
</dbReference>
<feature type="compositionally biased region" description="Polar residues" evidence="1">
    <location>
        <begin position="346"/>
        <end position="366"/>
    </location>
</feature>
<dbReference type="Proteomes" id="UP000078520">
    <property type="component" value="Unassembled WGS sequence"/>
</dbReference>
<feature type="region of interest" description="Disordered" evidence="1">
    <location>
        <begin position="321"/>
        <end position="366"/>
    </location>
</feature>
<dbReference type="InterPro" id="IPR012505">
    <property type="entry name" value="YbbR"/>
</dbReference>
<evidence type="ECO:0008006" key="5">
    <source>
        <dbReference type="Google" id="ProtNLM"/>
    </source>
</evidence>
<keyword evidence="2" id="KW-1133">Transmembrane helix</keyword>
<dbReference type="Pfam" id="PF07949">
    <property type="entry name" value="YbbR"/>
    <property type="match status" value="3"/>
</dbReference>
<feature type="transmembrane region" description="Helical" evidence="2">
    <location>
        <begin position="12"/>
        <end position="29"/>
    </location>
</feature>
<dbReference type="AlphaFoldDB" id="A0A179C4L6"/>
<dbReference type="PROSITE" id="PS51257">
    <property type="entry name" value="PROKAR_LIPOPROTEIN"/>
    <property type="match status" value="1"/>
</dbReference>
<dbReference type="Gene3D" id="2.170.120.30">
    <property type="match status" value="1"/>
</dbReference>
<dbReference type="PANTHER" id="PTHR37804:SF1">
    <property type="entry name" value="CDAA REGULATORY PROTEIN CDAR"/>
    <property type="match status" value="1"/>
</dbReference>
<organism evidence="3 4">
    <name type="scientific">Ligilactobacillus aviarius</name>
    <dbReference type="NCBI Taxonomy" id="1606"/>
    <lineage>
        <taxon>Bacteria</taxon>
        <taxon>Bacillati</taxon>
        <taxon>Bacillota</taxon>
        <taxon>Bacilli</taxon>
        <taxon>Lactobacillales</taxon>
        <taxon>Lactobacillaceae</taxon>
        <taxon>Ligilactobacillus</taxon>
    </lineage>
</organism>
<keyword evidence="2" id="KW-0472">Membrane</keyword>
<evidence type="ECO:0000313" key="4">
    <source>
        <dbReference type="Proteomes" id="UP000078520"/>
    </source>
</evidence>
<evidence type="ECO:0000256" key="2">
    <source>
        <dbReference type="SAM" id="Phobius"/>
    </source>
</evidence>
<proteinExistence type="predicted"/>
<dbReference type="EMBL" id="LVKI01000012">
    <property type="protein sequence ID" value="OAQ08394.1"/>
    <property type="molecule type" value="Genomic_DNA"/>
</dbReference>
<dbReference type="PANTHER" id="PTHR37804">
    <property type="entry name" value="CDAA REGULATORY PROTEIN CDAR"/>
    <property type="match status" value="1"/>
</dbReference>
<sequence length="366" mass="38519">MKFGKLSNTKLVYSIISLIFACFLFGYVTTDTGANTNGAANKATLSTQKSATVTVPLKVNVSSKYFVEGYPENVKVKINGPAALVQTAENTKNFQAYADLEGLKPGKHTVKLKVSGVSHELSANVQPEKVTVTISKKTSATFPIQVRFDSTLIGNGYAAGIASSNYSRAKVIGSRSSINAVTNVVANVSLPEDVQHSVTQNVTLEALDENGKPLNVVIEPTSVKATVPIYAATTTKKVNVHLVASGGGDNTKNYSLSTDTKTVTVTGTKQALSRLQSLNVAVPVSGVTSNTTKTVPIDTIQNGIIAVSPSSINVQITVSGQENQDSTQNQNQNGNNQQSGQNNQNATSKTANNQSQPAQKQGQTGQ</sequence>
<evidence type="ECO:0000256" key="1">
    <source>
        <dbReference type="SAM" id="MobiDB-lite"/>
    </source>
</evidence>
<protein>
    <recommendedName>
        <fullName evidence="5">Cell surface protein</fullName>
    </recommendedName>
</protein>
<evidence type="ECO:0000313" key="3">
    <source>
        <dbReference type="EMBL" id="OAQ08394.1"/>
    </source>
</evidence>
<accession>A0A179C4L6</accession>
<comment type="caution">
    <text evidence="3">The sequence shown here is derived from an EMBL/GenBank/DDBJ whole genome shotgun (WGS) entry which is preliminary data.</text>
</comment>
<dbReference type="RefSeq" id="WP_064207921.1">
    <property type="nucleotide sequence ID" value="NZ_LVKC01000017.1"/>
</dbReference>
<dbReference type="InterPro" id="IPR053154">
    <property type="entry name" value="c-di-AMP_regulator"/>
</dbReference>
<keyword evidence="2" id="KW-0812">Transmembrane</keyword>
<reference evidence="4" key="1">
    <citation type="submission" date="2016-03" db="EMBL/GenBank/DDBJ databases">
        <authorList>
            <person name="Johnson T.J."/>
            <person name="Youmans B."/>
            <person name="Case K."/>
            <person name="Noll S."/>
        </authorList>
    </citation>
    <scope>NUCLEOTIDE SEQUENCE [LARGE SCALE GENOMIC DNA]</scope>
    <source>
        <strain evidence="4">UMNLAv8</strain>
    </source>
</reference>
<dbReference type="OrthoDB" id="2139417at2"/>
<feature type="compositionally biased region" description="Low complexity" evidence="1">
    <location>
        <begin position="321"/>
        <end position="345"/>
    </location>
</feature>
<gene>
    <name evidence="3" type="ORF">A3O14_04055</name>
</gene>
<name>A0A179C4L6_9LACO</name>